<reference evidence="2 3" key="1">
    <citation type="journal article" date="2019" name="Nat. Ecol. Evol.">
        <title>Megaphylogeny resolves global patterns of mushroom evolution.</title>
        <authorList>
            <person name="Varga T."/>
            <person name="Krizsan K."/>
            <person name="Foldi C."/>
            <person name="Dima B."/>
            <person name="Sanchez-Garcia M."/>
            <person name="Sanchez-Ramirez S."/>
            <person name="Szollosi G.J."/>
            <person name="Szarkandi J.G."/>
            <person name="Papp V."/>
            <person name="Albert L."/>
            <person name="Andreopoulos W."/>
            <person name="Angelini C."/>
            <person name="Antonin V."/>
            <person name="Barry K.W."/>
            <person name="Bougher N.L."/>
            <person name="Buchanan P."/>
            <person name="Buyck B."/>
            <person name="Bense V."/>
            <person name="Catcheside P."/>
            <person name="Chovatia M."/>
            <person name="Cooper J."/>
            <person name="Damon W."/>
            <person name="Desjardin D."/>
            <person name="Finy P."/>
            <person name="Geml J."/>
            <person name="Haridas S."/>
            <person name="Hughes K."/>
            <person name="Justo A."/>
            <person name="Karasinski D."/>
            <person name="Kautmanova I."/>
            <person name="Kiss B."/>
            <person name="Kocsube S."/>
            <person name="Kotiranta H."/>
            <person name="LaButti K.M."/>
            <person name="Lechner B.E."/>
            <person name="Liimatainen K."/>
            <person name="Lipzen A."/>
            <person name="Lukacs Z."/>
            <person name="Mihaltcheva S."/>
            <person name="Morgado L.N."/>
            <person name="Niskanen T."/>
            <person name="Noordeloos M.E."/>
            <person name="Ohm R.A."/>
            <person name="Ortiz-Santana B."/>
            <person name="Ovrebo C."/>
            <person name="Racz N."/>
            <person name="Riley R."/>
            <person name="Savchenko A."/>
            <person name="Shiryaev A."/>
            <person name="Soop K."/>
            <person name="Spirin V."/>
            <person name="Szebenyi C."/>
            <person name="Tomsovsky M."/>
            <person name="Tulloss R.E."/>
            <person name="Uehling J."/>
            <person name="Grigoriev I.V."/>
            <person name="Vagvolgyi C."/>
            <person name="Papp T."/>
            <person name="Martin F.M."/>
            <person name="Miettinen O."/>
            <person name="Hibbett D.S."/>
            <person name="Nagy L.G."/>
        </authorList>
    </citation>
    <scope>NUCLEOTIDE SEQUENCE [LARGE SCALE GENOMIC DNA]</scope>
    <source>
        <strain evidence="2 3">CBS 962.96</strain>
    </source>
</reference>
<dbReference type="Gene3D" id="1.20.5.100">
    <property type="entry name" value="Cytochrome c1, transmembrane anchor, C-terminal"/>
    <property type="match status" value="1"/>
</dbReference>
<evidence type="ECO:0000313" key="2">
    <source>
        <dbReference type="EMBL" id="THU75902.1"/>
    </source>
</evidence>
<feature type="transmembrane region" description="Helical" evidence="1">
    <location>
        <begin position="261"/>
        <end position="286"/>
    </location>
</feature>
<sequence>MTDSSPGFNGTYPEPIVRDLFYSSNILASDSNLHAIGLESNGPFLYFDYAVVTVTELEKLQGQTIIVDDSNTEIKWEGDWEERSNYTLDEGEANFNPVSESQHLVARPHGNSTHESDNVGDYFVFQFQGTSILVAGITPLNRTDKASNAVESSPNNFHLKLNFTLDGYSQSVVFTNEGLPQPVGTPHFIYFQNESLVEGNHTLIMTLDDVTGNTSVVIDYLTYQPSFATLKDKPVFPSIPISSNFFPTPSSSRSPGPKFNISAIAGGVVGGVVFLGLLALSIWLLLYKKKQQVRRLDQHGSMDPHLTLAMSDLIIEPFLLFNPTHTLPRKVEPSILPVQSPPVAVPWARNPAQHAELSREQRAELEETVQNLEFQGQRGDTRGSDQNLATQDQMREVLARIDILTGEMSRYIDPPDYNSR</sequence>
<evidence type="ECO:0000313" key="3">
    <source>
        <dbReference type="Proteomes" id="UP000297245"/>
    </source>
</evidence>
<accession>A0A4S8KK63</accession>
<proteinExistence type="predicted"/>
<dbReference type="Gene3D" id="2.60.120.260">
    <property type="entry name" value="Galactose-binding domain-like"/>
    <property type="match status" value="1"/>
</dbReference>
<protein>
    <submittedName>
        <fullName evidence="2">Uncharacterized protein</fullName>
    </submittedName>
</protein>
<keyword evidence="1" id="KW-1133">Transmembrane helix</keyword>
<dbReference type="Proteomes" id="UP000297245">
    <property type="component" value="Unassembled WGS sequence"/>
</dbReference>
<evidence type="ECO:0000256" key="1">
    <source>
        <dbReference type="SAM" id="Phobius"/>
    </source>
</evidence>
<dbReference type="EMBL" id="ML181397">
    <property type="protein sequence ID" value="THU75902.1"/>
    <property type="molecule type" value="Genomic_DNA"/>
</dbReference>
<dbReference type="AlphaFoldDB" id="A0A4S8KK63"/>
<gene>
    <name evidence="2" type="ORF">K435DRAFT_880010</name>
</gene>
<keyword evidence="1" id="KW-0812">Transmembrane</keyword>
<dbReference type="OrthoDB" id="3265734at2759"/>
<keyword evidence="3" id="KW-1185">Reference proteome</keyword>
<keyword evidence="1" id="KW-0472">Membrane</keyword>
<name>A0A4S8KK63_DENBC</name>
<organism evidence="2 3">
    <name type="scientific">Dendrothele bispora (strain CBS 962.96)</name>
    <dbReference type="NCBI Taxonomy" id="1314807"/>
    <lineage>
        <taxon>Eukaryota</taxon>
        <taxon>Fungi</taxon>
        <taxon>Dikarya</taxon>
        <taxon>Basidiomycota</taxon>
        <taxon>Agaricomycotina</taxon>
        <taxon>Agaricomycetes</taxon>
        <taxon>Agaricomycetidae</taxon>
        <taxon>Agaricales</taxon>
        <taxon>Agaricales incertae sedis</taxon>
        <taxon>Dendrothele</taxon>
    </lineage>
</organism>